<dbReference type="AlphaFoldDB" id="D4JT42"/>
<name>D4JT42_9FIRM</name>
<reference evidence="1 2" key="2">
    <citation type="submission" date="2010-03" db="EMBL/GenBank/DDBJ databases">
        <authorList>
            <person name="Pajon A."/>
        </authorList>
    </citation>
    <scope>NUCLEOTIDE SEQUENCE [LARGE SCALE GENOMIC DNA]</scope>
    <source>
        <strain evidence="1 2">70/3</strain>
    </source>
</reference>
<dbReference type="BioCyc" id="ESIR657319:G136K-898-MONOMER"/>
<evidence type="ECO:0000313" key="2">
    <source>
        <dbReference type="Proteomes" id="UP000008803"/>
    </source>
</evidence>
<dbReference type="HOGENOM" id="CLU_111069_0_0_9"/>
<sequence>MGTYYAIYAEVRVGNQWYNLNPLFQRTDGNIDVCPVISGRNWLREAYEELEEVSYTCGRPENMSKEVRSVFCHEDDEPYDPYLHIDTYKDFYSRSMFLVNYGKSVKGRVKKDKPTRYRGYASKVSIAAFEIDEYDTIGYWLTPEEYEKLSDKEKQKYSYYEWDEYDDWYRVYNLIVDRVDTMLGYFCRWAEYAIKDANPDETCPTADYVRLLVYRC</sequence>
<protein>
    <submittedName>
        <fullName evidence="1">Uncharacterized protein</fullName>
    </submittedName>
</protein>
<evidence type="ECO:0000313" key="1">
    <source>
        <dbReference type="EMBL" id="CBK96261.1"/>
    </source>
</evidence>
<dbReference type="EMBL" id="FP929044">
    <property type="protein sequence ID" value="CBK96261.1"/>
    <property type="molecule type" value="Genomic_DNA"/>
</dbReference>
<proteinExistence type="predicted"/>
<reference evidence="1 2" key="1">
    <citation type="submission" date="2010-03" db="EMBL/GenBank/DDBJ databases">
        <title>The genome sequence of Eubacterium siraeum 70/3.</title>
        <authorList>
            <consortium name="metaHIT consortium -- http://www.metahit.eu/"/>
            <person name="Pajon A."/>
            <person name="Turner K."/>
            <person name="Parkhill J."/>
            <person name="Duncan S."/>
            <person name="Flint H."/>
        </authorList>
    </citation>
    <scope>NUCLEOTIDE SEQUENCE [LARGE SCALE GENOMIC DNA]</scope>
    <source>
        <strain evidence="1 2">70/3</strain>
    </source>
</reference>
<dbReference type="KEGG" id="esu:EUS_10640"/>
<accession>D4JT42</accession>
<dbReference type="Proteomes" id="UP000008803">
    <property type="component" value="Chromosome"/>
</dbReference>
<gene>
    <name evidence="1" type="ORF">EUS_10640</name>
</gene>
<organism evidence="1 2">
    <name type="scientific">[Eubacterium] siraeum 70/3</name>
    <dbReference type="NCBI Taxonomy" id="657319"/>
    <lineage>
        <taxon>Bacteria</taxon>
        <taxon>Bacillati</taxon>
        <taxon>Bacillota</taxon>
        <taxon>Clostridia</taxon>
        <taxon>Eubacteriales</taxon>
        <taxon>Oscillospiraceae</taxon>
        <taxon>Oscillospiraceae incertae sedis</taxon>
    </lineage>
</organism>
<dbReference type="PATRIC" id="fig|657319.3.peg.1354"/>